<accession>A0A0D6Q046</accession>
<comment type="caution">
    <text evidence="1">The sequence shown here is derived from an EMBL/GenBank/DDBJ whole genome shotgun (WGS) entry which is preliminary data.</text>
</comment>
<reference evidence="1 2" key="1">
    <citation type="submission" date="2012-11" db="EMBL/GenBank/DDBJ databases">
        <title>Whole genome sequence of Gluconacetobacter europaeus NBRC3261.</title>
        <authorList>
            <person name="Azuma Y."/>
            <person name="Higashiura N."/>
            <person name="Hirakawa H."/>
            <person name="Matsushita K."/>
        </authorList>
    </citation>
    <scope>NUCLEOTIDE SEQUENCE [LARGE SCALE GENOMIC DNA]</scope>
    <source>
        <strain evidence="1 2">NBRC 3261</strain>
    </source>
</reference>
<evidence type="ECO:0000313" key="2">
    <source>
        <dbReference type="Proteomes" id="UP000032675"/>
    </source>
</evidence>
<dbReference type="EMBL" id="BANI01000083">
    <property type="protein sequence ID" value="GAN96683.1"/>
    <property type="molecule type" value="Genomic_DNA"/>
</dbReference>
<dbReference type="RefSeq" id="WP_148425038.1">
    <property type="nucleotide sequence ID" value="NZ_BANI01000083.1"/>
</dbReference>
<organism evidence="1 2">
    <name type="scientific">Komagataeibacter europaeus NBRC 3261</name>
    <dbReference type="NCBI Taxonomy" id="1234669"/>
    <lineage>
        <taxon>Bacteria</taxon>
        <taxon>Pseudomonadati</taxon>
        <taxon>Pseudomonadota</taxon>
        <taxon>Alphaproteobacteria</taxon>
        <taxon>Acetobacterales</taxon>
        <taxon>Acetobacteraceae</taxon>
        <taxon>Komagataeibacter</taxon>
    </lineage>
</organism>
<gene>
    <name evidence="1" type="ORF">Geu3261_0090_029</name>
</gene>
<name>A0A0D6Q046_KOMEU</name>
<evidence type="ECO:0000313" key="1">
    <source>
        <dbReference type="EMBL" id="GAN96683.1"/>
    </source>
</evidence>
<sequence>MNEITLANVLKKLTRDEDNKVHITARIPVKDEKFPNSDFRLLSAQAKILTTADLYPADVRASKVLDTFLEEIQDICKNGDAPVRTKFKITPDGENFSFSMRFSLETSGSFLKIRVLFPISELNSTMRESEVIRWTRKIVQNGCVTAQLHLPAVVGF</sequence>
<proteinExistence type="predicted"/>
<dbReference type="AlphaFoldDB" id="A0A0D6Q046"/>
<protein>
    <submittedName>
        <fullName evidence="1">Uncharacterized protein</fullName>
    </submittedName>
</protein>
<dbReference type="Proteomes" id="UP000032675">
    <property type="component" value="Unassembled WGS sequence"/>
</dbReference>